<evidence type="ECO:0000256" key="2">
    <source>
        <dbReference type="SAM" id="Phobius"/>
    </source>
</evidence>
<feature type="transmembrane region" description="Helical" evidence="2">
    <location>
        <begin position="269"/>
        <end position="295"/>
    </location>
</feature>
<feature type="region of interest" description="Disordered" evidence="1">
    <location>
        <begin position="300"/>
        <end position="326"/>
    </location>
</feature>
<evidence type="ECO:0000256" key="1">
    <source>
        <dbReference type="SAM" id="MobiDB-lite"/>
    </source>
</evidence>
<sequence length="343" mass="36929">MNAIPVSLLIFVSLFTEVVPEPTVTMSVSNGYSSGIREFVIFPQQPSTINCEVDAEGPSKLLQLFRKQILVAEWTISEGFGASLGIDTPGDPFTVTVPATNGKKLVLGVSKSSAATGNGDLIYDDIYSCRITIAVDQEKPLPFDDSSETISVSCTANPSAYFIRWRVSTVAGELLADDLLLLTSSKLNITINHDLDTSVLRITGDDLQNSGILSITCVGGRTTPSSVIDIKTIYRQGGVGDLGSAGDAMPNEVNLNRCSSDGDPRISTLPYIVIIGTLGVGFLVLLTVIIGMCMLQTGKRRTDRNKNRTDSQTPASHRNNDSFYEDVGDYALDNKTYQKSIDP</sequence>
<accession>A0A2G8L3P0</accession>
<keyword evidence="2" id="KW-0812">Transmembrane</keyword>
<keyword evidence="3" id="KW-0732">Signal</keyword>
<dbReference type="AlphaFoldDB" id="A0A2G8L3P0"/>
<dbReference type="EMBL" id="MRZV01000231">
    <property type="protein sequence ID" value="PIK54883.1"/>
    <property type="molecule type" value="Genomic_DNA"/>
</dbReference>
<feature type="signal peptide" evidence="3">
    <location>
        <begin position="1"/>
        <end position="20"/>
    </location>
</feature>
<evidence type="ECO:0000256" key="3">
    <source>
        <dbReference type="SAM" id="SignalP"/>
    </source>
</evidence>
<evidence type="ECO:0000313" key="4">
    <source>
        <dbReference type="EMBL" id="PIK54883.1"/>
    </source>
</evidence>
<feature type="chain" id="PRO_5013762161" description="Ig-like domain-containing protein" evidence="3">
    <location>
        <begin position="21"/>
        <end position="343"/>
    </location>
</feature>
<reference evidence="4 5" key="1">
    <citation type="journal article" date="2017" name="PLoS Biol.">
        <title>The sea cucumber genome provides insights into morphological evolution and visceral regeneration.</title>
        <authorList>
            <person name="Zhang X."/>
            <person name="Sun L."/>
            <person name="Yuan J."/>
            <person name="Sun Y."/>
            <person name="Gao Y."/>
            <person name="Zhang L."/>
            <person name="Li S."/>
            <person name="Dai H."/>
            <person name="Hamel J.F."/>
            <person name="Liu C."/>
            <person name="Yu Y."/>
            <person name="Liu S."/>
            <person name="Lin W."/>
            <person name="Guo K."/>
            <person name="Jin S."/>
            <person name="Xu P."/>
            <person name="Storey K.B."/>
            <person name="Huan P."/>
            <person name="Zhang T."/>
            <person name="Zhou Y."/>
            <person name="Zhang J."/>
            <person name="Lin C."/>
            <person name="Li X."/>
            <person name="Xing L."/>
            <person name="Huo D."/>
            <person name="Sun M."/>
            <person name="Wang L."/>
            <person name="Mercier A."/>
            <person name="Li F."/>
            <person name="Yang H."/>
            <person name="Xiang J."/>
        </authorList>
    </citation>
    <scope>NUCLEOTIDE SEQUENCE [LARGE SCALE GENOMIC DNA]</scope>
    <source>
        <strain evidence="4">Shaxun</strain>
        <tissue evidence="4">Muscle</tissue>
    </source>
</reference>
<protein>
    <recommendedName>
        <fullName evidence="6">Ig-like domain-containing protein</fullName>
    </recommendedName>
</protein>
<organism evidence="4 5">
    <name type="scientific">Stichopus japonicus</name>
    <name type="common">Sea cucumber</name>
    <dbReference type="NCBI Taxonomy" id="307972"/>
    <lineage>
        <taxon>Eukaryota</taxon>
        <taxon>Metazoa</taxon>
        <taxon>Echinodermata</taxon>
        <taxon>Eleutherozoa</taxon>
        <taxon>Echinozoa</taxon>
        <taxon>Holothuroidea</taxon>
        <taxon>Aspidochirotacea</taxon>
        <taxon>Aspidochirotida</taxon>
        <taxon>Stichopodidae</taxon>
        <taxon>Apostichopus</taxon>
    </lineage>
</organism>
<keyword evidence="2" id="KW-0472">Membrane</keyword>
<evidence type="ECO:0000313" key="5">
    <source>
        <dbReference type="Proteomes" id="UP000230750"/>
    </source>
</evidence>
<comment type="caution">
    <text evidence="4">The sequence shown here is derived from an EMBL/GenBank/DDBJ whole genome shotgun (WGS) entry which is preliminary data.</text>
</comment>
<name>A0A2G8L3P0_STIJA</name>
<keyword evidence="2" id="KW-1133">Transmembrane helix</keyword>
<keyword evidence="5" id="KW-1185">Reference proteome</keyword>
<gene>
    <name evidence="4" type="ORF">BSL78_08220</name>
</gene>
<dbReference type="Proteomes" id="UP000230750">
    <property type="component" value="Unassembled WGS sequence"/>
</dbReference>
<evidence type="ECO:0008006" key="6">
    <source>
        <dbReference type="Google" id="ProtNLM"/>
    </source>
</evidence>
<proteinExistence type="predicted"/>